<protein>
    <submittedName>
        <fullName evidence="1">Uncharacterized protein</fullName>
    </submittedName>
</protein>
<name>A0A448DVG4_PSEFL</name>
<gene>
    <name evidence="1" type="ORF">NCTC9428_02426</name>
</gene>
<accession>A0A448DVG4</accession>
<dbReference type="EMBL" id="LR134318">
    <property type="protein sequence ID" value="VEF10813.1"/>
    <property type="molecule type" value="Genomic_DNA"/>
</dbReference>
<evidence type="ECO:0000313" key="1">
    <source>
        <dbReference type="EMBL" id="VEF10813.1"/>
    </source>
</evidence>
<dbReference type="AlphaFoldDB" id="A0A448DVG4"/>
<sequence>MDLAKAFLEGETASLKFHKTDVTARLDGLSFRGARISAPGLIGADDTFGQCCIAQQLLAREVPCSVPTYTANITLV</sequence>
<evidence type="ECO:0000313" key="2">
    <source>
        <dbReference type="Proteomes" id="UP000281909"/>
    </source>
</evidence>
<reference evidence="1 2" key="1">
    <citation type="submission" date="2018-12" db="EMBL/GenBank/DDBJ databases">
        <authorList>
            <consortium name="Pathogen Informatics"/>
        </authorList>
    </citation>
    <scope>NUCLEOTIDE SEQUENCE [LARGE SCALE GENOMIC DNA]</scope>
    <source>
        <strain evidence="1 2">NCTC9428</strain>
    </source>
</reference>
<proteinExistence type="predicted"/>
<organism evidence="1 2">
    <name type="scientific">Pseudomonas fluorescens</name>
    <dbReference type="NCBI Taxonomy" id="294"/>
    <lineage>
        <taxon>Bacteria</taxon>
        <taxon>Pseudomonadati</taxon>
        <taxon>Pseudomonadota</taxon>
        <taxon>Gammaproteobacteria</taxon>
        <taxon>Pseudomonadales</taxon>
        <taxon>Pseudomonadaceae</taxon>
        <taxon>Pseudomonas</taxon>
    </lineage>
</organism>
<dbReference type="Proteomes" id="UP000281909">
    <property type="component" value="Chromosome"/>
</dbReference>